<feature type="coiled-coil region" evidence="1">
    <location>
        <begin position="27"/>
        <end position="54"/>
    </location>
</feature>
<organism evidence="2 3">
    <name type="scientific">Labedella endophytica</name>
    <dbReference type="NCBI Taxonomy" id="1523160"/>
    <lineage>
        <taxon>Bacteria</taxon>
        <taxon>Bacillati</taxon>
        <taxon>Actinomycetota</taxon>
        <taxon>Actinomycetes</taxon>
        <taxon>Micrococcales</taxon>
        <taxon>Microbacteriaceae</taxon>
        <taxon>Labedella</taxon>
    </lineage>
</organism>
<keyword evidence="3" id="KW-1185">Reference proteome</keyword>
<gene>
    <name evidence="2" type="ORF">ELQ94_11565</name>
</gene>
<evidence type="ECO:0000313" key="2">
    <source>
        <dbReference type="EMBL" id="RUQ98960.1"/>
    </source>
</evidence>
<dbReference type="Proteomes" id="UP000274909">
    <property type="component" value="Unassembled WGS sequence"/>
</dbReference>
<evidence type="ECO:0000313" key="3">
    <source>
        <dbReference type="Proteomes" id="UP000274909"/>
    </source>
</evidence>
<evidence type="ECO:0000256" key="1">
    <source>
        <dbReference type="SAM" id="Coils"/>
    </source>
</evidence>
<proteinExistence type="predicted"/>
<name>A0A433JPQ8_9MICO</name>
<dbReference type="OrthoDB" id="4982568at2"/>
<dbReference type="PROSITE" id="PS51257">
    <property type="entry name" value="PROKAR_LIPOPROTEIN"/>
    <property type="match status" value="1"/>
</dbReference>
<keyword evidence="1" id="KW-0175">Coiled coil</keyword>
<sequence>MTTTRSIRAVAGVFAVSALLLTGCTGGQSKEEACTQLNTELEDAQTELQDSISNIASDPDGAIDALETFQGSFSDSVDDISNDEIKDLGENVEEALDDYIEVTSDAVDDPENADSAALTDAIEEFQTQTEAFSEACGS</sequence>
<dbReference type="EMBL" id="RZGZ01000003">
    <property type="protein sequence ID" value="RUQ98960.1"/>
    <property type="molecule type" value="Genomic_DNA"/>
</dbReference>
<dbReference type="AlphaFoldDB" id="A0A433JPQ8"/>
<reference evidence="2 3" key="1">
    <citation type="submission" date="2018-12" db="EMBL/GenBank/DDBJ databases">
        <authorList>
            <person name="Li F."/>
        </authorList>
    </citation>
    <scope>NUCLEOTIDE SEQUENCE [LARGE SCALE GENOMIC DNA]</scope>
    <source>
        <strain evidence="2 3">EGI 6500705</strain>
    </source>
</reference>
<dbReference type="RefSeq" id="WP_127050493.1">
    <property type="nucleotide sequence ID" value="NZ_RZGZ01000003.1"/>
</dbReference>
<accession>A0A433JPQ8</accession>
<comment type="caution">
    <text evidence="2">The sequence shown here is derived from an EMBL/GenBank/DDBJ whole genome shotgun (WGS) entry which is preliminary data.</text>
</comment>
<protein>
    <submittedName>
        <fullName evidence="2">Uncharacterized protein</fullName>
    </submittedName>
</protein>